<dbReference type="InterPro" id="IPR020449">
    <property type="entry name" value="Tscrpt_reg_AraC-type_HTH"/>
</dbReference>
<dbReference type="OrthoDB" id="5337216at2"/>
<accession>A0A290HD51</accession>
<dbReference type="InterPro" id="IPR011256">
    <property type="entry name" value="Reg_factor_effector_dom_sf"/>
</dbReference>
<dbReference type="PANTHER" id="PTHR40055:SF1">
    <property type="entry name" value="TRANSCRIPTIONAL REGULATOR YGIV-RELATED"/>
    <property type="match status" value="1"/>
</dbReference>
<dbReference type="GO" id="GO:0043565">
    <property type="term" value="F:sequence-specific DNA binding"/>
    <property type="evidence" value="ECO:0007669"/>
    <property type="project" value="InterPro"/>
</dbReference>
<gene>
    <name evidence="5" type="ORF">SJPD1_1267</name>
</gene>
<dbReference type="RefSeq" id="WP_096046458.1">
    <property type="nucleotide sequence ID" value="NZ_CP023275.1"/>
</dbReference>
<dbReference type="PANTHER" id="PTHR40055">
    <property type="entry name" value="TRANSCRIPTIONAL REGULATOR YGIV-RELATED"/>
    <property type="match status" value="1"/>
</dbReference>
<dbReference type="Proteomes" id="UP000217349">
    <property type="component" value="Chromosome"/>
</dbReference>
<dbReference type="InterPro" id="IPR050908">
    <property type="entry name" value="SmbC-like"/>
</dbReference>
<dbReference type="EMBL" id="CP023275">
    <property type="protein sequence ID" value="ATB69377.1"/>
    <property type="molecule type" value="Genomic_DNA"/>
</dbReference>
<protein>
    <submittedName>
        <fullName evidence="5">Regulatory protein SoxS</fullName>
    </submittedName>
</protein>
<dbReference type="InterPro" id="IPR018060">
    <property type="entry name" value="HTH_AraC"/>
</dbReference>
<organism evidence="5 6">
    <name type="scientific">Sulfurospirillum diekertiae</name>
    <dbReference type="NCBI Taxonomy" id="1854492"/>
    <lineage>
        <taxon>Bacteria</taxon>
        <taxon>Pseudomonadati</taxon>
        <taxon>Campylobacterota</taxon>
        <taxon>Epsilonproteobacteria</taxon>
        <taxon>Campylobacterales</taxon>
        <taxon>Sulfurospirillaceae</taxon>
        <taxon>Sulfurospirillum</taxon>
    </lineage>
</organism>
<dbReference type="InterPro" id="IPR010499">
    <property type="entry name" value="AraC_E-bd"/>
</dbReference>
<evidence type="ECO:0000313" key="6">
    <source>
        <dbReference type="Proteomes" id="UP000217349"/>
    </source>
</evidence>
<dbReference type="KEGG" id="sulj:SJPD1_1267"/>
<reference evidence="6" key="1">
    <citation type="submission" date="2017-09" db="EMBL/GenBank/DDBJ databases">
        <title>The complete genome of Sulfurospirillum sp. JPD-1.</title>
        <authorList>
            <person name="Goris T."/>
        </authorList>
    </citation>
    <scope>NUCLEOTIDE SEQUENCE [LARGE SCALE GENOMIC DNA]</scope>
    <source>
        <strain evidence="6">JPD-1</strain>
    </source>
</reference>
<evidence type="ECO:0000313" key="5">
    <source>
        <dbReference type="EMBL" id="ATB69377.1"/>
    </source>
</evidence>
<dbReference type="InterPro" id="IPR018062">
    <property type="entry name" value="HTH_AraC-typ_CS"/>
</dbReference>
<keyword evidence="1" id="KW-0805">Transcription regulation</keyword>
<evidence type="ECO:0000256" key="2">
    <source>
        <dbReference type="ARBA" id="ARBA00023125"/>
    </source>
</evidence>
<dbReference type="AlphaFoldDB" id="A0A290HD51"/>
<keyword evidence="3" id="KW-0804">Transcription</keyword>
<evidence type="ECO:0000256" key="1">
    <source>
        <dbReference type="ARBA" id="ARBA00023015"/>
    </source>
</evidence>
<dbReference type="SMART" id="SM00871">
    <property type="entry name" value="AraC_E_bind"/>
    <property type="match status" value="1"/>
</dbReference>
<dbReference type="PRINTS" id="PR00032">
    <property type="entry name" value="HTHARAC"/>
</dbReference>
<evidence type="ECO:0000256" key="3">
    <source>
        <dbReference type="ARBA" id="ARBA00023163"/>
    </source>
</evidence>
<dbReference type="SMART" id="SM00342">
    <property type="entry name" value="HTH_ARAC"/>
    <property type="match status" value="1"/>
</dbReference>
<keyword evidence="2" id="KW-0238">DNA-binding</keyword>
<dbReference type="Gene3D" id="3.20.80.10">
    <property type="entry name" value="Regulatory factor, effector binding domain"/>
    <property type="match status" value="1"/>
</dbReference>
<dbReference type="Pfam" id="PF06445">
    <property type="entry name" value="GyrI-like"/>
    <property type="match status" value="1"/>
</dbReference>
<sequence>MRRKETNLTHSKLANDLLNYINNHIETQINIDELAAEFGLSKFHFHRIFKEQTGSNIYETIRSVRLQKASNLLITNKYSTITQIANMCGYSSQTSFIRVFKERFSQTPKLWRNGGYKAYSNAILSGTCNALLTHTDFSHLEAKIVKTKPKSVYYIRQKGYNRQAVQIWQKMMAWVYTNEIEQYEQIAIYHDNPIITPLHECSYVACIAPMDDKKLKNTSLPIFEMYDGLCATFEVEGQYNDMLKLIQWVYHEWLPESGYEAITIPSYTIFEKNHFLSDDGLFKCTYYLPVKYV</sequence>
<feature type="domain" description="HTH araC/xylS-type" evidence="4">
    <location>
        <begin position="15"/>
        <end position="114"/>
    </location>
</feature>
<dbReference type="PROSITE" id="PS00041">
    <property type="entry name" value="HTH_ARAC_FAMILY_1"/>
    <property type="match status" value="1"/>
</dbReference>
<proteinExistence type="predicted"/>
<evidence type="ECO:0000259" key="4">
    <source>
        <dbReference type="PROSITE" id="PS01124"/>
    </source>
</evidence>
<dbReference type="Pfam" id="PF12833">
    <property type="entry name" value="HTH_18"/>
    <property type="match status" value="1"/>
</dbReference>
<dbReference type="GO" id="GO:0003700">
    <property type="term" value="F:DNA-binding transcription factor activity"/>
    <property type="evidence" value="ECO:0007669"/>
    <property type="project" value="InterPro"/>
</dbReference>
<dbReference type="SUPFAM" id="SSF46689">
    <property type="entry name" value="Homeodomain-like"/>
    <property type="match status" value="2"/>
</dbReference>
<name>A0A290HD51_9BACT</name>
<dbReference type="InterPro" id="IPR029442">
    <property type="entry name" value="GyrI-like"/>
</dbReference>
<dbReference type="InterPro" id="IPR009057">
    <property type="entry name" value="Homeodomain-like_sf"/>
</dbReference>
<dbReference type="Gene3D" id="1.10.10.60">
    <property type="entry name" value="Homeodomain-like"/>
    <property type="match status" value="2"/>
</dbReference>
<dbReference type="PROSITE" id="PS01124">
    <property type="entry name" value="HTH_ARAC_FAMILY_2"/>
    <property type="match status" value="1"/>
</dbReference>
<dbReference type="SUPFAM" id="SSF55136">
    <property type="entry name" value="Probable bacterial effector-binding domain"/>
    <property type="match status" value="1"/>
</dbReference>